<dbReference type="Proteomes" id="UP000194606">
    <property type="component" value="Unassembled WGS sequence"/>
</dbReference>
<dbReference type="Proteomes" id="UP001257962">
    <property type="component" value="Unassembled WGS sequence"/>
</dbReference>
<name>A0A252CBG0_9LACT</name>
<reference evidence="2 3" key="1">
    <citation type="submission" date="2017-02" db="EMBL/GenBank/DDBJ databases">
        <authorList>
            <person name="Peterson S.W."/>
        </authorList>
    </citation>
    <scope>NUCLEOTIDE SEQUENCE [LARGE SCALE GENOMIC DNA]</scope>
    <source>
        <strain evidence="2">159469</strain>
    </source>
</reference>
<dbReference type="RefSeq" id="WP_086583238.1">
    <property type="nucleotide sequence ID" value="NZ_CAKOCU010000014.1"/>
</dbReference>
<dbReference type="GO" id="GO:0003677">
    <property type="term" value="F:DNA binding"/>
    <property type="evidence" value="ECO:0007669"/>
    <property type="project" value="UniProtKB-KW"/>
</dbReference>
<dbReference type="InterPro" id="IPR038056">
    <property type="entry name" value="YjbR-like_sf"/>
</dbReference>
<evidence type="ECO:0000313" key="1">
    <source>
        <dbReference type="EMBL" id="MDT2667411.1"/>
    </source>
</evidence>
<dbReference type="EMBL" id="JARPYC010000008">
    <property type="protein sequence ID" value="MDT2667411.1"/>
    <property type="molecule type" value="Genomic_DNA"/>
</dbReference>
<evidence type="ECO:0000313" key="3">
    <source>
        <dbReference type="Proteomes" id="UP000194606"/>
    </source>
</evidence>
<proteinExistence type="predicted"/>
<dbReference type="InterPro" id="IPR007351">
    <property type="entry name" value="YjbR"/>
</dbReference>
<gene>
    <name evidence="2" type="ORF">BZZ03_10335</name>
    <name evidence="1" type="ORF">P7D34_09210</name>
</gene>
<comment type="caution">
    <text evidence="2">The sequence shown here is derived from an EMBL/GenBank/DDBJ whole genome shotgun (WGS) entry which is preliminary data.</text>
</comment>
<accession>A0A252CBG0</accession>
<dbReference type="EMBL" id="MUIZ01000008">
    <property type="protein sequence ID" value="OUK03670.1"/>
    <property type="molecule type" value="Genomic_DNA"/>
</dbReference>
<sequence>MDKENWLEFCLALGPTFADTPFAKMEKGPATIVVKHLKNKKSFVYISEREGELVLAVKGLPSVNEELRESFVSIRPAWHMNKTHWNDIHFGGDVSEKQAKQMIENSYHLIKPKRE</sequence>
<dbReference type="InterPro" id="IPR058532">
    <property type="entry name" value="YjbR/MT2646/Rv2570-like"/>
</dbReference>
<dbReference type="Gene3D" id="3.90.1150.30">
    <property type="match status" value="1"/>
</dbReference>
<dbReference type="PANTHER" id="PTHR35145">
    <property type="entry name" value="CYTOPLASMIC PROTEIN-RELATED"/>
    <property type="match status" value="1"/>
</dbReference>
<dbReference type="AlphaFoldDB" id="A0A252CBG0"/>
<reference evidence="1" key="2">
    <citation type="submission" date="2023-03" db="EMBL/GenBank/DDBJ databases">
        <authorList>
            <person name="Shen W."/>
            <person name="Cai J."/>
        </authorList>
    </citation>
    <scope>NUCLEOTIDE SEQUENCE</scope>
    <source>
        <strain evidence="1">Y3</strain>
    </source>
</reference>
<evidence type="ECO:0000313" key="2">
    <source>
        <dbReference type="EMBL" id="OUK03670.1"/>
    </source>
</evidence>
<dbReference type="SUPFAM" id="SSF142906">
    <property type="entry name" value="YjbR-like"/>
    <property type="match status" value="1"/>
</dbReference>
<keyword evidence="1" id="KW-0238">DNA-binding</keyword>
<dbReference type="PANTHER" id="PTHR35145:SF1">
    <property type="entry name" value="CYTOPLASMIC PROTEIN"/>
    <property type="match status" value="1"/>
</dbReference>
<protein>
    <submittedName>
        <fullName evidence="1">MmcQ/YjbR family DNA-binding protein</fullName>
    </submittedName>
</protein>
<organism evidence="2 3">
    <name type="scientific">Lactococcus petauri</name>
    <dbReference type="NCBI Taxonomy" id="1940789"/>
    <lineage>
        <taxon>Bacteria</taxon>
        <taxon>Bacillati</taxon>
        <taxon>Bacillota</taxon>
        <taxon>Bacilli</taxon>
        <taxon>Lactobacillales</taxon>
        <taxon>Streptococcaceae</taxon>
        <taxon>Lactococcus</taxon>
    </lineage>
</organism>
<dbReference type="Pfam" id="PF04237">
    <property type="entry name" value="YjbR"/>
    <property type="match status" value="1"/>
</dbReference>